<evidence type="ECO:0000313" key="9">
    <source>
        <dbReference type="EMBL" id="SNR62044.1"/>
    </source>
</evidence>
<dbReference type="InterPro" id="IPR007874">
    <property type="entry name" value="MinC_N"/>
</dbReference>
<keyword evidence="3 6" id="KW-0717">Septation</keyword>
<dbReference type="GO" id="GO:0000917">
    <property type="term" value="P:division septum assembly"/>
    <property type="evidence" value="ECO:0007669"/>
    <property type="project" value="UniProtKB-KW"/>
</dbReference>
<keyword evidence="2 6" id="KW-0132">Cell division</keyword>
<evidence type="ECO:0000259" key="8">
    <source>
        <dbReference type="Pfam" id="PF05209"/>
    </source>
</evidence>
<keyword evidence="4 6" id="KW-0131">Cell cycle</keyword>
<dbReference type="PANTHER" id="PTHR34108:SF1">
    <property type="entry name" value="SEPTUM SITE-DETERMINING PROTEIN MINC"/>
    <property type="match status" value="1"/>
</dbReference>
<dbReference type="Pfam" id="PF05209">
    <property type="entry name" value="MinC_N"/>
    <property type="match status" value="1"/>
</dbReference>
<dbReference type="GO" id="GO:0000902">
    <property type="term" value="P:cell morphogenesis"/>
    <property type="evidence" value="ECO:0007669"/>
    <property type="project" value="InterPro"/>
</dbReference>
<dbReference type="OrthoDB" id="9794530at2"/>
<dbReference type="Proteomes" id="UP000198305">
    <property type="component" value="Unassembled WGS sequence"/>
</dbReference>
<dbReference type="InterPro" id="IPR016098">
    <property type="entry name" value="CAP/MinC_C"/>
</dbReference>
<dbReference type="InterPro" id="IPR013033">
    <property type="entry name" value="MinC"/>
</dbReference>
<accession>A0A238XUN3</accession>
<evidence type="ECO:0000256" key="6">
    <source>
        <dbReference type="HAMAP-Rule" id="MF_00267"/>
    </source>
</evidence>
<dbReference type="EMBL" id="FZOA01000001">
    <property type="protein sequence ID" value="SNR62044.1"/>
    <property type="molecule type" value="Genomic_DNA"/>
</dbReference>
<dbReference type="PANTHER" id="PTHR34108">
    <property type="entry name" value="SEPTUM SITE-DETERMINING PROTEIN MINC"/>
    <property type="match status" value="1"/>
</dbReference>
<dbReference type="HAMAP" id="MF_00267">
    <property type="entry name" value="MinC"/>
    <property type="match status" value="1"/>
</dbReference>
<dbReference type="NCBIfam" id="TIGR01222">
    <property type="entry name" value="minC"/>
    <property type="match status" value="1"/>
</dbReference>
<gene>
    <name evidence="6" type="primary">minC</name>
    <name evidence="9" type="ORF">SAMN05192560_0182</name>
</gene>
<dbReference type="GO" id="GO:0051302">
    <property type="term" value="P:regulation of cell division"/>
    <property type="evidence" value="ECO:0007669"/>
    <property type="project" value="InterPro"/>
</dbReference>
<evidence type="ECO:0000313" key="10">
    <source>
        <dbReference type="Proteomes" id="UP000198305"/>
    </source>
</evidence>
<evidence type="ECO:0000256" key="1">
    <source>
        <dbReference type="ARBA" id="ARBA00006291"/>
    </source>
</evidence>
<reference evidence="10" key="1">
    <citation type="submission" date="2017-06" db="EMBL/GenBank/DDBJ databases">
        <authorList>
            <person name="Varghese N."/>
            <person name="Submissions S."/>
        </authorList>
    </citation>
    <scope>NUCLEOTIDE SEQUENCE [LARGE SCALE GENOMIC DNA]</scope>
    <source>
        <strain evidence="10">Ca-68</strain>
    </source>
</reference>
<comment type="subunit">
    <text evidence="6">Interacts with MinD and FtsZ.</text>
</comment>
<evidence type="ECO:0000256" key="2">
    <source>
        <dbReference type="ARBA" id="ARBA00022618"/>
    </source>
</evidence>
<dbReference type="Gene3D" id="3.30.70.260">
    <property type="match status" value="1"/>
</dbReference>
<organism evidence="9 10">
    <name type="scientific">Methylobacillus rhizosphaerae</name>
    <dbReference type="NCBI Taxonomy" id="551994"/>
    <lineage>
        <taxon>Bacteria</taxon>
        <taxon>Pseudomonadati</taxon>
        <taxon>Pseudomonadota</taxon>
        <taxon>Betaproteobacteria</taxon>
        <taxon>Nitrosomonadales</taxon>
        <taxon>Methylophilaceae</taxon>
        <taxon>Methylobacillus</taxon>
    </lineage>
</organism>
<evidence type="ECO:0000259" key="7">
    <source>
        <dbReference type="Pfam" id="PF03775"/>
    </source>
</evidence>
<dbReference type="GO" id="GO:1901891">
    <property type="term" value="P:regulation of cell septum assembly"/>
    <property type="evidence" value="ECO:0007669"/>
    <property type="project" value="InterPro"/>
</dbReference>
<feature type="domain" description="Septum formation inhibitor MinC C-terminal" evidence="7">
    <location>
        <begin position="143"/>
        <end position="245"/>
    </location>
</feature>
<evidence type="ECO:0000256" key="5">
    <source>
        <dbReference type="ARBA" id="ARBA00025606"/>
    </source>
</evidence>
<protein>
    <recommendedName>
        <fullName evidence="6">Probable septum site-determining protein MinC</fullName>
    </recommendedName>
</protein>
<sequence length="248" mass="26462">MSKIAATASDTPAFDLKGSTFPMLILYLYSTDLSAIEQQVQARMLSAPDLFSYDPVVLDMSKLGNQQETPDYAAIRTILHSHKLVLVGVANAGEEHAEAAQKVGLGLFNGGVLTKPRVAEPAPVEEAPQPPAEPVAISRVARIITSPVRTGQQIYAKGGDLIVLAPVSAGAEVLADGNIHVYASLRGRALAGARGDESARIFIRSMEAELISIAGSYKAINEELSREMHGKAVQAYLVDEQLRIEVMA</sequence>
<comment type="similarity">
    <text evidence="1 6">Belongs to the MinC family.</text>
</comment>
<feature type="domain" description="Septum formation inhibitor MinC N-terminal" evidence="8">
    <location>
        <begin position="14"/>
        <end position="86"/>
    </location>
</feature>
<dbReference type="InterPro" id="IPR036145">
    <property type="entry name" value="MinC_C_sf"/>
</dbReference>
<dbReference type="RefSeq" id="WP_089374344.1">
    <property type="nucleotide sequence ID" value="NZ_FZOA01000001.1"/>
</dbReference>
<dbReference type="AlphaFoldDB" id="A0A238XUN3"/>
<keyword evidence="10" id="KW-1185">Reference proteome</keyword>
<name>A0A238XUN3_9PROT</name>
<dbReference type="Gene3D" id="2.160.20.70">
    <property type="match status" value="1"/>
</dbReference>
<proteinExistence type="inferred from homology"/>
<comment type="function">
    <text evidence="5 6">Cell division inhibitor that blocks the formation of polar Z ring septums. Rapidly oscillates between the poles of the cell to destabilize FtsZ filaments that have formed before they mature into polar Z rings. Prevents FtsZ polymerization.</text>
</comment>
<dbReference type="InterPro" id="IPR005526">
    <property type="entry name" value="Septum_form_inhib_MinC_C"/>
</dbReference>
<evidence type="ECO:0000256" key="4">
    <source>
        <dbReference type="ARBA" id="ARBA00023306"/>
    </source>
</evidence>
<evidence type="ECO:0000256" key="3">
    <source>
        <dbReference type="ARBA" id="ARBA00023210"/>
    </source>
</evidence>
<dbReference type="SUPFAM" id="SSF63848">
    <property type="entry name" value="Cell-division inhibitor MinC, C-terminal domain"/>
    <property type="match status" value="1"/>
</dbReference>
<dbReference type="Pfam" id="PF03775">
    <property type="entry name" value="MinC_C"/>
    <property type="match status" value="1"/>
</dbReference>